<keyword evidence="3" id="KW-0808">Transferase</keyword>
<dbReference type="eggNOG" id="COG2206">
    <property type="taxonomic scope" value="Bacteria"/>
</dbReference>
<evidence type="ECO:0000313" key="3">
    <source>
        <dbReference type="EMBL" id="KHF41137.1"/>
    </source>
</evidence>
<dbReference type="NCBIfam" id="TIGR00277">
    <property type="entry name" value="HDIG"/>
    <property type="match status" value="1"/>
</dbReference>
<dbReference type="CDD" id="cd00077">
    <property type="entry name" value="HDc"/>
    <property type="match status" value="1"/>
</dbReference>
<dbReference type="InterPro" id="IPR003607">
    <property type="entry name" value="HD/PDEase_dom"/>
</dbReference>
<organism evidence="3 4">
    <name type="scientific">Halalkalibacter okhensis</name>
    <dbReference type="NCBI Taxonomy" id="333138"/>
    <lineage>
        <taxon>Bacteria</taxon>
        <taxon>Bacillati</taxon>
        <taxon>Bacillota</taxon>
        <taxon>Bacilli</taxon>
        <taxon>Bacillales</taxon>
        <taxon>Bacillaceae</taxon>
        <taxon>Halalkalibacter</taxon>
    </lineage>
</organism>
<dbReference type="PANTHER" id="PTHR43155">
    <property type="entry name" value="CYCLIC DI-GMP PHOSPHODIESTERASE PA4108-RELATED"/>
    <property type="match status" value="1"/>
</dbReference>
<protein>
    <submittedName>
        <fullName evidence="3">Histidine kinase</fullName>
    </submittedName>
</protein>
<dbReference type="Pfam" id="PF13487">
    <property type="entry name" value="HD_5"/>
    <property type="match status" value="1"/>
</dbReference>
<dbReference type="InterPro" id="IPR006674">
    <property type="entry name" value="HD_domain"/>
</dbReference>
<dbReference type="InterPro" id="IPR006675">
    <property type="entry name" value="HDIG_dom"/>
</dbReference>
<accession>A0A0B0IJR0</accession>
<keyword evidence="3" id="KW-0418">Kinase</keyword>
<keyword evidence="4" id="KW-1185">Reference proteome</keyword>
<dbReference type="AlphaFoldDB" id="A0A0B0IJR0"/>
<dbReference type="EMBL" id="JRJU01000004">
    <property type="protein sequence ID" value="KHF41137.1"/>
    <property type="molecule type" value="Genomic_DNA"/>
</dbReference>
<dbReference type="SUPFAM" id="SSF109604">
    <property type="entry name" value="HD-domain/PDEase-like"/>
    <property type="match status" value="1"/>
</dbReference>
<dbReference type="PROSITE" id="PS51832">
    <property type="entry name" value="HD_GYP"/>
    <property type="match status" value="1"/>
</dbReference>
<dbReference type="SMART" id="SM00471">
    <property type="entry name" value="HDc"/>
    <property type="match status" value="1"/>
</dbReference>
<reference evidence="3 4" key="1">
    <citation type="submission" date="2014-09" db="EMBL/GenBank/DDBJ databases">
        <title>Genome sequencing and annotation of Bacillus Okhensis strain Kh10-101T.</title>
        <authorList>
            <person name="Prakash J.S."/>
        </authorList>
    </citation>
    <scope>NUCLEOTIDE SEQUENCE [LARGE SCALE GENOMIC DNA]</scope>
    <source>
        <strain evidence="4">Kh10-101T</strain>
    </source>
</reference>
<dbReference type="InterPro" id="IPR037522">
    <property type="entry name" value="HD_GYP_dom"/>
</dbReference>
<dbReference type="PROSITE" id="PS51831">
    <property type="entry name" value="HD"/>
    <property type="match status" value="1"/>
</dbReference>
<comment type="caution">
    <text evidence="3">The sequence shown here is derived from an EMBL/GenBank/DDBJ whole genome shotgun (WGS) entry which is preliminary data.</text>
</comment>
<dbReference type="Gene3D" id="1.10.3210.10">
    <property type="entry name" value="Hypothetical protein af1432"/>
    <property type="match status" value="1"/>
</dbReference>
<dbReference type="STRING" id="333138.LQ50_05065"/>
<name>A0A0B0IJR0_9BACI</name>
<evidence type="ECO:0000313" key="4">
    <source>
        <dbReference type="Proteomes" id="UP000030832"/>
    </source>
</evidence>
<evidence type="ECO:0000259" key="1">
    <source>
        <dbReference type="PROSITE" id="PS51831"/>
    </source>
</evidence>
<dbReference type="PANTHER" id="PTHR43155:SF2">
    <property type="entry name" value="CYCLIC DI-GMP PHOSPHODIESTERASE PA4108"/>
    <property type="match status" value="1"/>
</dbReference>
<dbReference type="RefSeq" id="WP_034626641.1">
    <property type="nucleotide sequence ID" value="NZ_JRJU01000004.1"/>
</dbReference>
<gene>
    <name evidence="3" type="ORF">LQ50_05065</name>
</gene>
<feature type="domain" description="HD-GYP" evidence="2">
    <location>
        <begin position="113"/>
        <end position="309"/>
    </location>
</feature>
<proteinExistence type="predicted"/>
<dbReference type="GO" id="GO:0016301">
    <property type="term" value="F:kinase activity"/>
    <property type="evidence" value="ECO:0007669"/>
    <property type="project" value="UniProtKB-KW"/>
</dbReference>
<sequence>MRLVAIRSVTAGSKLAKPIYNDNGQVLLYEGVVLTERSLTRLYELGISFIYIYDERTEGIEVETGVTLETKRKAMKTIKAEFQGIANQIKLKKSLNMDHFNKDFATIVSSILADIKNNDKTLTLLSDMFVYDSYIFTHSLNVTIYTLALAVELGFNDKQLMEIGMGALLHDIGKMTIPVEILNKPGRLTDEEFKIIQGHSMAGFEILRKAPNISLLSAHCALQHHERLDGTGYPRGLRSEDIHDYAKLIAIADVFDAVTSNRVYRKPMLPHEALELLYSGVGNQFDQELIQAFRRTIAVYPVGLTVSLSDDRMAIVVKQNKQLSTHPVVRIIKENGVELTETYDIDLMDQLSVTIVETEATLAASTT</sequence>
<dbReference type="OrthoDB" id="9759601at2"/>
<evidence type="ECO:0000259" key="2">
    <source>
        <dbReference type="PROSITE" id="PS51832"/>
    </source>
</evidence>
<feature type="domain" description="HD" evidence="1">
    <location>
        <begin position="135"/>
        <end position="258"/>
    </location>
</feature>
<dbReference type="Proteomes" id="UP000030832">
    <property type="component" value="Unassembled WGS sequence"/>
</dbReference>